<dbReference type="EMBL" id="LPNM01000007">
    <property type="protein sequence ID" value="OEJ85541.1"/>
    <property type="molecule type" value="Genomic_DNA"/>
</dbReference>
<dbReference type="InParanoid" id="A0A1E5RF68"/>
<evidence type="ECO:0000313" key="5">
    <source>
        <dbReference type="Proteomes" id="UP000095728"/>
    </source>
</evidence>
<comment type="caution">
    <text evidence="4">The sequence shown here is derived from an EMBL/GenBank/DDBJ whole genome shotgun (WGS) entry which is preliminary data.</text>
</comment>
<dbReference type="Gene3D" id="1.10.238.10">
    <property type="entry name" value="EF-hand"/>
    <property type="match status" value="2"/>
</dbReference>
<dbReference type="InterPro" id="IPR018247">
    <property type="entry name" value="EF_Hand_1_Ca_BS"/>
</dbReference>
<organism evidence="4 5">
    <name type="scientific">Hanseniaspora osmophila</name>
    <dbReference type="NCBI Taxonomy" id="56408"/>
    <lineage>
        <taxon>Eukaryota</taxon>
        <taxon>Fungi</taxon>
        <taxon>Dikarya</taxon>
        <taxon>Ascomycota</taxon>
        <taxon>Saccharomycotina</taxon>
        <taxon>Saccharomycetes</taxon>
        <taxon>Saccharomycodales</taxon>
        <taxon>Saccharomycodaceae</taxon>
        <taxon>Hanseniaspora</taxon>
    </lineage>
</organism>
<dbReference type="InterPro" id="IPR011992">
    <property type="entry name" value="EF-hand-dom_pair"/>
</dbReference>
<dbReference type="PANTHER" id="PTHR23048:SF0">
    <property type="entry name" value="CALMODULIN LIKE 3"/>
    <property type="match status" value="1"/>
</dbReference>
<evidence type="ECO:0000256" key="2">
    <source>
        <dbReference type="ARBA" id="ARBA00022837"/>
    </source>
</evidence>
<gene>
    <name evidence="4" type="ORF">AWRI3579_g2020</name>
</gene>
<evidence type="ECO:0000256" key="1">
    <source>
        <dbReference type="ARBA" id="ARBA00022737"/>
    </source>
</evidence>
<dbReference type="PROSITE" id="PS50222">
    <property type="entry name" value="EF_HAND_2"/>
    <property type="match status" value="2"/>
</dbReference>
<dbReference type="Proteomes" id="UP000095728">
    <property type="component" value="Unassembled WGS sequence"/>
</dbReference>
<feature type="domain" description="EF-hand" evidence="3">
    <location>
        <begin position="75"/>
        <end position="110"/>
    </location>
</feature>
<protein>
    <submittedName>
        <fullName evidence="4">Myosin light chain 1</fullName>
    </submittedName>
</protein>
<reference evidence="5" key="1">
    <citation type="journal article" date="2016" name="Genome Announc.">
        <title>Genome sequences of three species of Hanseniaspora isolated from spontaneous wine fermentations.</title>
        <authorList>
            <person name="Sternes P.R."/>
            <person name="Lee D."/>
            <person name="Kutyna D.R."/>
            <person name="Borneman A.R."/>
        </authorList>
    </citation>
    <scope>NUCLEOTIDE SEQUENCE [LARGE SCALE GENOMIC DNA]</scope>
    <source>
        <strain evidence="5">AWRI3579</strain>
    </source>
</reference>
<dbReference type="FunCoup" id="A0A1E5RF68">
    <property type="interactions" value="254"/>
</dbReference>
<dbReference type="PANTHER" id="PTHR23048">
    <property type="entry name" value="MYOSIN LIGHT CHAIN 1, 3"/>
    <property type="match status" value="1"/>
</dbReference>
<feature type="domain" description="EF-hand" evidence="3">
    <location>
        <begin position="2"/>
        <end position="37"/>
    </location>
</feature>
<dbReference type="CDD" id="cd00051">
    <property type="entry name" value="EFh"/>
    <property type="match status" value="1"/>
</dbReference>
<sequence>MSTTKTYKDIFTLFDKKNEGKITQGQLGDFLRAVGYNPTNALVHELAGTSSSFTLNEIDQLVLENKQVLEATTQASVQDFMKAFQVFDKDGSGKISVGDLKYMLTGLGEKLNEDEVDEVLKGVESDQDGMIDYKKFVEDILKR</sequence>
<dbReference type="PROSITE" id="PS00018">
    <property type="entry name" value="EF_HAND_1"/>
    <property type="match status" value="1"/>
</dbReference>
<dbReference type="InterPro" id="IPR050230">
    <property type="entry name" value="CALM/Myosin/TropC-like"/>
</dbReference>
<dbReference type="GO" id="GO:0016460">
    <property type="term" value="C:myosin II complex"/>
    <property type="evidence" value="ECO:0007669"/>
    <property type="project" value="TreeGrafter"/>
</dbReference>
<evidence type="ECO:0000313" key="4">
    <source>
        <dbReference type="EMBL" id="OEJ85541.1"/>
    </source>
</evidence>
<dbReference type="InterPro" id="IPR002048">
    <property type="entry name" value="EF_hand_dom"/>
</dbReference>
<dbReference type="STRING" id="56408.A0A1E5RF68"/>
<dbReference type="FunFam" id="1.10.238.10:FF:000003">
    <property type="entry name" value="Calmodulin A"/>
    <property type="match status" value="1"/>
</dbReference>
<name>A0A1E5RF68_9ASCO</name>
<accession>A0A1E5RF68</accession>
<dbReference type="AlphaFoldDB" id="A0A1E5RF68"/>
<keyword evidence="5" id="KW-1185">Reference proteome</keyword>
<evidence type="ECO:0000259" key="3">
    <source>
        <dbReference type="PROSITE" id="PS50222"/>
    </source>
</evidence>
<dbReference type="OrthoDB" id="26525at2759"/>
<proteinExistence type="predicted"/>
<dbReference type="SMART" id="SM00054">
    <property type="entry name" value="EFh"/>
    <property type="match status" value="3"/>
</dbReference>
<dbReference type="Pfam" id="PF13499">
    <property type="entry name" value="EF-hand_7"/>
    <property type="match status" value="1"/>
</dbReference>
<dbReference type="GO" id="GO:0005509">
    <property type="term" value="F:calcium ion binding"/>
    <property type="evidence" value="ECO:0007669"/>
    <property type="project" value="InterPro"/>
</dbReference>
<keyword evidence="1" id="KW-0677">Repeat</keyword>
<dbReference type="GO" id="GO:1903475">
    <property type="term" value="P:mitotic actomyosin contractile ring assembly"/>
    <property type="evidence" value="ECO:0007669"/>
    <property type="project" value="TreeGrafter"/>
</dbReference>
<keyword evidence="2" id="KW-0106">Calcium</keyword>
<dbReference type="SUPFAM" id="SSF47473">
    <property type="entry name" value="EF-hand"/>
    <property type="match status" value="1"/>
</dbReference>